<dbReference type="RefSeq" id="WP_310342367.1">
    <property type="nucleotide sequence ID" value="NZ_JAVDXO010000004.1"/>
</dbReference>
<dbReference type="Gene3D" id="3.10.310.50">
    <property type="match status" value="1"/>
</dbReference>
<sequence>MQQRLGGWSVLRRWVAVLALLVCAPALWAQEVQPVPALSSHVIDTTATLSAAQQQALDAKLTSFEASSGAQVVVLVVPSTAPEDIASYANRVGNAWKIGRKDIGDGLILLVAKNDRKLRIEVAKTLEGAIPDLMAKRVIDQAIAPRFKEGDFAGGLDAGLEQIMGLIRGEALPAPAATTSSGGGGGGQAGFQWMDLAVFLFFAVAIGGSMARKILGNKLGSLVIGGVAGTVAMVVTSSIVLAVLAGFVAVVLTLLSSLNGANRGGGSWGGGGSSGRGSWGSGSSGGGGFSSGGGGNFGGGGASGGW</sequence>
<dbReference type="Proteomes" id="UP001268089">
    <property type="component" value="Unassembled WGS sequence"/>
</dbReference>
<comment type="caution">
    <text evidence="4">The sequence shown here is derived from an EMBL/GenBank/DDBJ whole genome shotgun (WGS) entry which is preliminary data.</text>
</comment>
<keyword evidence="2" id="KW-1133">Transmembrane helix</keyword>
<accession>A0ABU1ZMQ6</accession>
<feature type="domain" description="TPM" evidence="3">
    <location>
        <begin position="42"/>
        <end position="164"/>
    </location>
</feature>
<name>A0ABU1ZMQ6_9BURK</name>
<evidence type="ECO:0000313" key="4">
    <source>
        <dbReference type="EMBL" id="MDR7306819.1"/>
    </source>
</evidence>
<proteinExistence type="predicted"/>
<evidence type="ECO:0000256" key="1">
    <source>
        <dbReference type="SAM" id="MobiDB-lite"/>
    </source>
</evidence>
<keyword evidence="2" id="KW-0472">Membrane</keyword>
<protein>
    <recommendedName>
        <fullName evidence="3">TPM domain-containing protein</fullName>
    </recommendedName>
</protein>
<keyword evidence="5" id="KW-1185">Reference proteome</keyword>
<feature type="transmembrane region" description="Helical" evidence="2">
    <location>
        <begin position="190"/>
        <end position="210"/>
    </location>
</feature>
<keyword evidence="2" id="KW-0812">Transmembrane</keyword>
<feature type="transmembrane region" description="Helical" evidence="2">
    <location>
        <begin position="222"/>
        <end position="255"/>
    </location>
</feature>
<organism evidence="4 5">
    <name type="scientific">Rhodoferax saidenbachensis</name>
    <dbReference type="NCBI Taxonomy" id="1484693"/>
    <lineage>
        <taxon>Bacteria</taxon>
        <taxon>Pseudomonadati</taxon>
        <taxon>Pseudomonadota</taxon>
        <taxon>Betaproteobacteria</taxon>
        <taxon>Burkholderiales</taxon>
        <taxon>Comamonadaceae</taxon>
        <taxon>Rhodoferax</taxon>
    </lineage>
</organism>
<evidence type="ECO:0000313" key="5">
    <source>
        <dbReference type="Proteomes" id="UP001268089"/>
    </source>
</evidence>
<evidence type="ECO:0000259" key="3">
    <source>
        <dbReference type="Pfam" id="PF04536"/>
    </source>
</evidence>
<evidence type="ECO:0000256" key="2">
    <source>
        <dbReference type="SAM" id="Phobius"/>
    </source>
</evidence>
<dbReference type="EMBL" id="JAVDXO010000004">
    <property type="protein sequence ID" value="MDR7306819.1"/>
    <property type="molecule type" value="Genomic_DNA"/>
</dbReference>
<feature type="region of interest" description="Disordered" evidence="1">
    <location>
        <begin position="266"/>
        <end position="293"/>
    </location>
</feature>
<dbReference type="PANTHER" id="PTHR30373">
    <property type="entry name" value="UPF0603 PROTEIN YGCG"/>
    <property type="match status" value="1"/>
</dbReference>
<gene>
    <name evidence="4" type="ORF">J2X15_002105</name>
</gene>
<dbReference type="Pfam" id="PF04536">
    <property type="entry name" value="TPM_phosphatase"/>
    <property type="match status" value="1"/>
</dbReference>
<dbReference type="InterPro" id="IPR007621">
    <property type="entry name" value="TPM_dom"/>
</dbReference>
<dbReference type="PANTHER" id="PTHR30373:SF2">
    <property type="entry name" value="UPF0603 PROTEIN YGCG"/>
    <property type="match status" value="1"/>
</dbReference>
<reference evidence="4 5" key="1">
    <citation type="submission" date="2023-07" db="EMBL/GenBank/DDBJ databases">
        <title>Sorghum-associated microbial communities from plants grown in Nebraska, USA.</title>
        <authorList>
            <person name="Schachtman D."/>
        </authorList>
    </citation>
    <scope>NUCLEOTIDE SEQUENCE [LARGE SCALE GENOMIC DNA]</scope>
    <source>
        <strain evidence="4 5">BE308</strain>
    </source>
</reference>